<keyword evidence="11" id="KW-1185">Reference proteome</keyword>
<dbReference type="AlphaFoldDB" id="A0A3M7PSE4"/>
<comment type="caution">
    <text evidence="10">The sequence shown here is derived from an EMBL/GenBank/DDBJ whole genome shotgun (WGS) entry which is preliminary data.</text>
</comment>
<dbReference type="Pfam" id="PF05700">
    <property type="entry name" value="BCAS2"/>
    <property type="match status" value="1"/>
</dbReference>
<accession>A0A3M7PSE4</accession>
<name>A0A3M7PSE4_BRAPC</name>
<evidence type="ECO:0000256" key="1">
    <source>
        <dbReference type="ARBA" id="ARBA00004123"/>
    </source>
</evidence>
<evidence type="ECO:0000313" key="11">
    <source>
        <dbReference type="Proteomes" id="UP000276133"/>
    </source>
</evidence>
<keyword evidence="6" id="KW-0508">mRNA splicing</keyword>
<evidence type="ECO:0000256" key="2">
    <source>
        <dbReference type="ARBA" id="ARBA00010788"/>
    </source>
</evidence>
<dbReference type="GO" id="GO:0000974">
    <property type="term" value="C:Prp19 complex"/>
    <property type="evidence" value="ECO:0007669"/>
    <property type="project" value="TreeGrafter"/>
</dbReference>
<dbReference type="Proteomes" id="UP000276133">
    <property type="component" value="Unassembled WGS sequence"/>
</dbReference>
<dbReference type="EMBL" id="REGN01009194">
    <property type="protein sequence ID" value="RNA01701.1"/>
    <property type="molecule type" value="Genomic_DNA"/>
</dbReference>
<keyword evidence="5" id="KW-0747">Spliceosome</keyword>
<dbReference type="STRING" id="10195.A0A3M7PSE4"/>
<evidence type="ECO:0000256" key="3">
    <source>
        <dbReference type="ARBA" id="ARBA00014158"/>
    </source>
</evidence>
<dbReference type="GO" id="GO:0006397">
    <property type="term" value="P:mRNA processing"/>
    <property type="evidence" value="ECO:0007669"/>
    <property type="project" value="UniProtKB-KW"/>
</dbReference>
<keyword evidence="4" id="KW-0507">mRNA processing</keyword>
<dbReference type="InterPro" id="IPR008409">
    <property type="entry name" value="SPF27"/>
</dbReference>
<evidence type="ECO:0000256" key="7">
    <source>
        <dbReference type="ARBA" id="ARBA00023242"/>
    </source>
</evidence>
<feature type="coiled-coil region" evidence="8">
    <location>
        <begin position="133"/>
        <end position="160"/>
    </location>
</feature>
<keyword evidence="8" id="KW-0175">Coiled coil</keyword>
<evidence type="ECO:0000313" key="10">
    <source>
        <dbReference type="EMBL" id="RNA01701.1"/>
    </source>
</evidence>
<evidence type="ECO:0000256" key="6">
    <source>
        <dbReference type="ARBA" id="ARBA00023187"/>
    </source>
</evidence>
<protein>
    <recommendedName>
        <fullName evidence="3">Pre-mRNA-splicing factor SPF27</fullName>
    </recommendedName>
</protein>
<comment type="similarity">
    <text evidence="2">Belongs to the SPF27 family.</text>
</comment>
<feature type="region of interest" description="Disordered" evidence="9">
    <location>
        <begin position="207"/>
        <end position="227"/>
    </location>
</feature>
<dbReference type="OrthoDB" id="205794at2759"/>
<evidence type="ECO:0000256" key="5">
    <source>
        <dbReference type="ARBA" id="ARBA00022728"/>
    </source>
</evidence>
<proteinExistence type="inferred from homology"/>
<dbReference type="GO" id="GO:0071013">
    <property type="term" value="C:catalytic step 2 spliceosome"/>
    <property type="evidence" value="ECO:0007669"/>
    <property type="project" value="TreeGrafter"/>
</dbReference>
<feature type="compositionally biased region" description="Basic and acidic residues" evidence="9">
    <location>
        <begin position="215"/>
        <end position="227"/>
    </location>
</feature>
<gene>
    <name evidence="10" type="ORF">BpHYR1_007716</name>
</gene>
<comment type="subcellular location">
    <subcellularLocation>
        <location evidence="1">Nucleus</location>
    </subcellularLocation>
</comment>
<sequence>MANEILVDALPYIDSGYEEPEVKQMVFSLIEEECRRYKPTKNYLEVFGPTNLHAFETDILKNEFQRMEQRQPMEMMSMKRYELLPPSSGKQSDVSAWLESVENSQAQLEHQISRIVNLELLSDYGANSWKTYNQTLKSMTDQAEKQLEDLKKNIQNVNLSRKYEQTSAGSKLDNLEKKWIGLVSKNYEIECAIVELEKELIDIKKKKISAEENQNDEKTVDQNQKDD</sequence>
<organism evidence="10 11">
    <name type="scientific">Brachionus plicatilis</name>
    <name type="common">Marine rotifer</name>
    <name type="synonym">Brachionus muelleri</name>
    <dbReference type="NCBI Taxonomy" id="10195"/>
    <lineage>
        <taxon>Eukaryota</taxon>
        <taxon>Metazoa</taxon>
        <taxon>Spiralia</taxon>
        <taxon>Gnathifera</taxon>
        <taxon>Rotifera</taxon>
        <taxon>Eurotatoria</taxon>
        <taxon>Monogononta</taxon>
        <taxon>Pseudotrocha</taxon>
        <taxon>Ploima</taxon>
        <taxon>Brachionidae</taxon>
        <taxon>Brachionus</taxon>
    </lineage>
</organism>
<dbReference type="GO" id="GO:0008380">
    <property type="term" value="P:RNA splicing"/>
    <property type="evidence" value="ECO:0007669"/>
    <property type="project" value="UniProtKB-KW"/>
</dbReference>
<dbReference type="GO" id="GO:0071011">
    <property type="term" value="C:precatalytic spliceosome"/>
    <property type="evidence" value="ECO:0007669"/>
    <property type="project" value="TreeGrafter"/>
</dbReference>
<dbReference type="PANTHER" id="PTHR13296">
    <property type="entry name" value="BCAS2 PROTEIN"/>
    <property type="match status" value="1"/>
</dbReference>
<evidence type="ECO:0000256" key="4">
    <source>
        <dbReference type="ARBA" id="ARBA00022664"/>
    </source>
</evidence>
<keyword evidence="7" id="KW-0539">Nucleus</keyword>
<reference evidence="10 11" key="1">
    <citation type="journal article" date="2018" name="Sci. Rep.">
        <title>Genomic signatures of local adaptation to the degree of environmental predictability in rotifers.</title>
        <authorList>
            <person name="Franch-Gras L."/>
            <person name="Hahn C."/>
            <person name="Garcia-Roger E.M."/>
            <person name="Carmona M.J."/>
            <person name="Serra M."/>
            <person name="Gomez A."/>
        </authorList>
    </citation>
    <scope>NUCLEOTIDE SEQUENCE [LARGE SCALE GENOMIC DNA]</scope>
    <source>
        <strain evidence="10">HYR1</strain>
    </source>
</reference>
<evidence type="ECO:0000256" key="9">
    <source>
        <dbReference type="SAM" id="MobiDB-lite"/>
    </source>
</evidence>
<evidence type="ECO:0000256" key="8">
    <source>
        <dbReference type="SAM" id="Coils"/>
    </source>
</evidence>
<dbReference type="PANTHER" id="PTHR13296:SF0">
    <property type="entry name" value="PRE-MRNA-SPLICING FACTOR SPF27"/>
    <property type="match status" value="1"/>
</dbReference>